<name>A0A402C713_RHOWR</name>
<proteinExistence type="predicted"/>
<comment type="caution">
    <text evidence="2">The sequence shown here is derived from an EMBL/GenBank/DDBJ whole genome shotgun (WGS) entry which is preliminary data.</text>
</comment>
<dbReference type="AlphaFoldDB" id="A0A402C713"/>
<evidence type="ECO:0000313" key="2">
    <source>
        <dbReference type="EMBL" id="GCE39373.1"/>
    </source>
</evidence>
<reference evidence="2 3" key="1">
    <citation type="submission" date="2018-11" db="EMBL/GenBank/DDBJ databases">
        <title>Microbial catabolism of amino acid.</title>
        <authorList>
            <person name="Hibi M."/>
            <person name="Ogawa J."/>
        </authorList>
    </citation>
    <scope>NUCLEOTIDE SEQUENCE [LARGE SCALE GENOMIC DNA]</scope>
    <source>
        <strain evidence="2 3">C31-06</strain>
    </source>
</reference>
<evidence type="ECO:0000313" key="3">
    <source>
        <dbReference type="Proteomes" id="UP000287519"/>
    </source>
</evidence>
<gene>
    <name evidence="2" type="ORF">Rhow_002897</name>
</gene>
<accession>A0A402C713</accession>
<protein>
    <submittedName>
        <fullName evidence="2">Uncharacterized protein</fullName>
    </submittedName>
</protein>
<dbReference type="Proteomes" id="UP000287519">
    <property type="component" value="Unassembled WGS sequence"/>
</dbReference>
<feature type="region of interest" description="Disordered" evidence="1">
    <location>
        <begin position="1"/>
        <end position="20"/>
    </location>
</feature>
<keyword evidence="3" id="KW-1185">Reference proteome</keyword>
<sequence>MTWALGERGQTERAPHPRNRRLRDIEMLGHRACGPACLATAAPCLGSTPDSAPLRYSIHHRQQQG</sequence>
<organism evidence="2 3">
    <name type="scientific">Rhodococcus wratislaviensis</name>
    <name type="common">Tsukamurella wratislaviensis</name>
    <dbReference type="NCBI Taxonomy" id="44752"/>
    <lineage>
        <taxon>Bacteria</taxon>
        <taxon>Bacillati</taxon>
        <taxon>Actinomycetota</taxon>
        <taxon>Actinomycetes</taxon>
        <taxon>Mycobacteriales</taxon>
        <taxon>Nocardiaceae</taxon>
        <taxon>Rhodococcus</taxon>
    </lineage>
</organism>
<evidence type="ECO:0000256" key="1">
    <source>
        <dbReference type="SAM" id="MobiDB-lite"/>
    </source>
</evidence>
<dbReference type="EMBL" id="BHYM01000027">
    <property type="protein sequence ID" value="GCE39373.1"/>
    <property type="molecule type" value="Genomic_DNA"/>
</dbReference>